<name>A0A1E3PWY3_LIPST</name>
<keyword evidence="3" id="KW-1185">Reference proteome</keyword>
<evidence type="ECO:0000313" key="2">
    <source>
        <dbReference type="EMBL" id="ODQ69926.1"/>
    </source>
</evidence>
<reference evidence="2 3" key="1">
    <citation type="journal article" date="2016" name="Proc. Natl. Acad. Sci. U.S.A.">
        <title>Comparative genomics of biotechnologically important yeasts.</title>
        <authorList>
            <person name="Riley R."/>
            <person name="Haridas S."/>
            <person name="Wolfe K.H."/>
            <person name="Lopes M.R."/>
            <person name="Hittinger C.T."/>
            <person name="Goeker M."/>
            <person name="Salamov A.A."/>
            <person name="Wisecaver J.H."/>
            <person name="Long T.M."/>
            <person name="Calvey C.H."/>
            <person name="Aerts A.L."/>
            <person name="Barry K.W."/>
            <person name="Choi C."/>
            <person name="Clum A."/>
            <person name="Coughlan A.Y."/>
            <person name="Deshpande S."/>
            <person name="Douglass A.P."/>
            <person name="Hanson S.J."/>
            <person name="Klenk H.-P."/>
            <person name="LaButti K.M."/>
            <person name="Lapidus A."/>
            <person name="Lindquist E.A."/>
            <person name="Lipzen A.M."/>
            <person name="Meier-Kolthoff J.P."/>
            <person name="Ohm R.A."/>
            <person name="Otillar R.P."/>
            <person name="Pangilinan J.L."/>
            <person name="Peng Y."/>
            <person name="Rokas A."/>
            <person name="Rosa C.A."/>
            <person name="Scheuner C."/>
            <person name="Sibirny A.A."/>
            <person name="Slot J.C."/>
            <person name="Stielow J.B."/>
            <person name="Sun H."/>
            <person name="Kurtzman C.P."/>
            <person name="Blackwell M."/>
            <person name="Grigoriev I.V."/>
            <person name="Jeffries T.W."/>
        </authorList>
    </citation>
    <scope>NUCLEOTIDE SEQUENCE [LARGE SCALE GENOMIC DNA]</scope>
    <source>
        <strain evidence="2 3">NRRL Y-11557</strain>
    </source>
</reference>
<organism evidence="2 3">
    <name type="scientific">Lipomyces starkeyi NRRL Y-11557</name>
    <dbReference type="NCBI Taxonomy" id="675824"/>
    <lineage>
        <taxon>Eukaryota</taxon>
        <taxon>Fungi</taxon>
        <taxon>Dikarya</taxon>
        <taxon>Ascomycota</taxon>
        <taxon>Saccharomycotina</taxon>
        <taxon>Lipomycetes</taxon>
        <taxon>Lipomycetales</taxon>
        <taxon>Lipomycetaceae</taxon>
        <taxon>Lipomyces</taxon>
    </lineage>
</organism>
<protein>
    <submittedName>
        <fullName evidence="2">Uncharacterized protein</fullName>
    </submittedName>
</protein>
<dbReference type="Proteomes" id="UP000094385">
    <property type="component" value="Unassembled WGS sequence"/>
</dbReference>
<evidence type="ECO:0000313" key="3">
    <source>
        <dbReference type="Proteomes" id="UP000094385"/>
    </source>
</evidence>
<evidence type="ECO:0000256" key="1">
    <source>
        <dbReference type="SAM" id="MobiDB-lite"/>
    </source>
</evidence>
<feature type="compositionally biased region" description="Low complexity" evidence="1">
    <location>
        <begin position="1"/>
        <end position="16"/>
    </location>
</feature>
<dbReference type="EMBL" id="KV454302">
    <property type="protein sequence ID" value="ODQ69926.1"/>
    <property type="molecule type" value="Genomic_DNA"/>
</dbReference>
<feature type="region of interest" description="Disordered" evidence="1">
    <location>
        <begin position="1"/>
        <end position="31"/>
    </location>
</feature>
<sequence>MNSNTPSPTSIHTTSTLGNAKRAGRDGSQNFSVQDKMALLDAIEMVKPLGPAKWEQVLDAERQGFARCGRHTKKIQLSGELPEAYGRPYLPTGS</sequence>
<accession>A0A1E3PWY3</accession>
<dbReference type="AlphaFoldDB" id="A0A1E3PWY3"/>
<gene>
    <name evidence="2" type="ORF">LIPSTDRAFT_6586</name>
</gene>
<proteinExistence type="predicted"/>